<dbReference type="AlphaFoldDB" id="A0A0U5FEG3"/>
<dbReference type="EMBL" id="CCXZ01000145">
    <property type="protein sequence ID" value="CEG17081.1"/>
    <property type="molecule type" value="Genomic_DNA"/>
</dbReference>
<protein>
    <submittedName>
        <fullName evidence="1">Uncharacterized protein</fullName>
    </submittedName>
</protein>
<reference evidence="1 2" key="1">
    <citation type="submission" date="2014-09" db="EMBL/GenBank/DDBJ databases">
        <authorList>
            <person name="Regsiter A."/>
        </authorList>
    </citation>
    <scope>NUCLEOTIDE SEQUENCE [LARGE SCALE GENOMIC DNA]</scope>
</reference>
<evidence type="ECO:0000313" key="1">
    <source>
        <dbReference type="EMBL" id="CEG17081.1"/>
    </source>
</evidence>
<organism evidence="1 2">
    <name type="scientific">Xanthomonas citri pv. citri</name>
    <dbReference type="NCBI Taxonomy" id="611301"/>
    <lineage>
        <taxon>Bacteria</taxon>
        <taxon>Pseudomonadati</taxon>
        <taxon>Pseudomonadota</taxon>
        <taxon>Gammaproteobacteria</taxon>
        <taxon>Lysobacterales</taxon>
        <taxon>Lysobacteraceae</taxon>
        <taxon>Xanthomonas</taxon>
    </lineage>
</organism>
<proteinExistence type="predicted"/>
<keyword evidence="2" id="KW-1185">Reference proteome</keyword>
<dbReference type="Proteomes" id="UP000052230">
    <property type="component" value="Unassembled WGS sequence"/>
</dbReference>
<comment type="caution">
    <text evidence="1">The sequence shown here is derived from an EMBL/GenBank/DDBJ whole genome shotgun (WGS) entry which is preliminary data.</text>
</comment>
<sequence length="68" mass="7786">MWPLGARNVGLTLVLQEMIFPRLRRGRRVSGLRPGGQSLAPIPPVRLELRQGSCRKIRRRILLFVDVL</sequence>
<gene>
    <name evidence="1" type="ORF">XAC3562_500011</name>
</gene>
<name>A0A0U5FEG3_XANCI</name>
<accession>A0A0U5FEG3</accession>
<evidence type="ECO:0000313" key="2">
    <source>
        <dbReference type="Proteomes" id="UP000052230"/>
    </source>
</evidence>